<accession>A0A8S3PQH3</accession>
<dbReference type="AlphaFoldDB" id="A0A8S3PQH3"/>
<evidence type="ECO:0000313" key="3">
    <source>
        <dbReference type="Proteomes" id="UP000683360"/>
    </source>
</evidence>
<name>A0A8S3PQH3_MYTED</name>
<reference evidence="2" key="1">
    <citation type="submission" date="2021-03" db="EMBL/GenBank/DDBJ databases">
        <authorList>
            <person name="Bekaert M."/>
        </authorList>
    </citation>
    <scope>NUCLEOTIDE SEQUENCE</scope>
</reference>
<sequence length="334" mass="38028">MNCNMNCDLFNINKTIFDTSNCSSELFNLQSFHESDIVIILTEAGILPHSFKQSELSVCSTHSNQLLKRNEVRKRRALCMVPRVISTHPDVDHSEKAGSGRAASSGKRKSSKYLTERDIVVIQKKLGIILPVGTPSCVSCKVKIKDMDEMPSHVDQHSEMQVTEIEDRVPVIEDSMSRIMQQQMTELSHKRDHTSSEDFHYNLRENKPKIVLHDVIDIESTDHVNFSQSLESHTKGIQPLVLPQHAWGTYSQKTKKSFVNKLFSCFTAVTETMFPNESDEILQEILKASEVIDKETDVNSDAELCQALVESYKVTDSWQVRRQILSVICQKLKF</sequence>
<evidence type="ECO:0000256" key="1">
    <source>
        <dbReference type="SAM" id="MobiDB-lite"/>
    </source>
</evidence>
<dbReference type="Proteomes" id="UP000683360">
    <property type="component" value="Unassembled WGS sequence"/>
</dbReference>
<feature type="region of interest" description="Disordered" evidence="1">
    <location>
        <begin position="90"/>
        <end position="109"/>
    </location>
</feature>
<keyword evidence="3" id="KW-1185">Reference proteome</keyword>
<protein>
    <submittedName>
        <fullName evidence="2">Uncharacterized protein</fullName>
    </submittedName>
</protein>
<comment type="caution">
    <text evidence="2">The sequence shown here is derived from an EMBL/GenBank/DDBJ whole genome shotgun (WGS) entry which is preliminary data.</text>
</comment>
<evidence type="ECO:0000313" key="2">
    <source>
        <dbReference type="EMBL" id="CAG2185747.1"/>
    </source>
</evidence>
<proteinExistence type="predicted"/>
<organism evidence="2 3">
    <name type="scientific">Mytilus edulis</name>
    <name type="common">Blue mussel</name>
    <dbReference type="NCBI Taxonomy" id="6550"/>
    <lineage>
        <taxon>Eukaryota</taxon>
        <taxon>Metazoa</taxon>
        <taxon>Spiralia</taxon>
        <taxon>Lophotrochozoa</taxon>
        <taxon>Mollusca</taxon>
        <taxon>Bivalvia</taxon>
        <taxon>Autobranchia</taxon>
        <taxon>Pteriomorphia</taxon>
        <taxon>Mytilida</taxon>
        <taxon>Mytiloidea</taxon>
        <taxon>Mytilidae</taxon>
        <taxon>Mytilinae</taxon>
        <taxon>Mytilus</taxon>
    </lineage>
</organism>
<dbReference type="EMBL" id="CAJPWZ010000098">
    <property type="protein sequence ID" value="CAG2185747.1"/>
    <property type="molecule type" value="Genomic_DNA"/>
</dbReference>
<gene>
    <name evidence="2" type="ORF">MEDL_1292</name>
</gene>